<sequence>MGSAGPLRQASGSVPAGSSGDGSAPGQAPCQENRRSRGNGGAGGACRPGETGAQGRGGPAARRRPATVQPEDQALRDALWQALAEVPDPEIPVVSVVDLGMVEAVEADARAGRVQVTLLPTFVGCPALGLIRQAVAGRLQAVPGVREVEVRVAYSPPWSTDRITPAGRRKLASFGIAPPPPVGAGRPAAGRSAPEPHGPGRLPGGDAEGAGAGKPDAGMPGAGAPDLAAAASQVPPGPAGCGALRRLETLAAHAATCPFCGSRRTRRENAFGPTPCRSLWYCLDCRNPFEQMKAL</sequence>
<reference evidence="4" key="1">
    <citation type="submission" date="2010-10" db="EMBL/GenBank/DDBJ databases">
        <authorList>
            <consortium name="US DOE Joint Genome Institute (JGI-PGF)"/>
            <person name="Lucas S."/>
            <person name="Copeland A."/>
            <person name="Lapidus A."/>
            <person name="Bruce D."/>
            <person name="Goodwin L."/>
            <person name="Pitluck S."/>
            <person name="Kyrpides N."/>
            <person name="Mavromatis K."/>
            <person name="Detter J.C."/>
            <person name="Han C."/>
            <person name="Land M."/>
            <person name="Hauser L."/>
            <person name="Markowitz V."/>
            <person name="Cheng J.-F."/>
            <person name="Hugenholtz P."/>
            <person name="Woyke T."/>
            <person name="Wu D."/>
            <person name="Pukall R."/>
            <person name="Wahrenburg C."/>
            <person name="Brambilla E."/>
            <person name="Klenk H.-P."/>
            <person name="Eisen J.A."/>
        </authorList>
    </citation>
    <scope>NUCLEOTIDE SEQUENCE [LARGE SCALE GENOMIC DNA]</scope>
    <source>
        <strain evidence="4">DSM 13965</strain>
    </source>
</reference>
<gene>
    <name evidence="4" type="ORF">ThesuDRAFT_00736</name>
</gene>
<evidence type="ECO:0000256" key="1">
    <source>
        <dbReference type="SAM" id="MobiDB-lite"/>
    </source>
</evidence>
<dbReference type="eggNOG" id="COG2151">
    <property type="taxonomic scope" value="Bacteria"/>
</dbReference>
<comment type="caution">
    <text evidence="4">The sequence shown here is derived from an EMBL/GenBank/DDBJ whole genome shotgun (WGS) entry which is preliminary data.</text>
</comment>
<dbReference type="HOGENOM" id="CLU_082133_1_0_9"/>
<dbReference type="PANTHER" id="PTHR42831">
    <property type="entry name" value="FE-S PROTEIN MATURATION AUXILIARY FACTOR YITW"/>
    <property type="match status" value="1"/>
</dbReference>
<dbReference type="InterPro" id="IPR002744">
    <property type="entry name" value="MIP18-like"/>
</dbReference>
<proteinExistence type="predicted"/>
<dbReference type="EMBL" id="AENY02000002">
    <property type="protein sequence ID" value="EKP95012.1"/>
    <property type="molecule type" value="Genomic_DNA"/>
</dbReference>
<accession>K6PQ28</accession>
<dbReference type="Pfam" id="PF01883">
    <property type="entry name" value="FeS_assembly_P"/>
    <property type="match status" value="1"/>
</dbReference>
<dbReference type="Gene3D" id="3.30.300.130">
    <property type="entry name" value="Fe-S cluster assembly (FSCA)"/>
    <property type="match status" value="1"/>
</dbReference>
<feature type="domain" description="MIP18 family-like" evidence="2">
    <location>
        <begin position="76"/>
        <end position="150"/>
    </location>
</feature>
<dbReference type="PANTHER" id="PTHR42831:SF3">
    <property type="entry name" value="1,2-PHENYLACETYL-COA EPOXIDASE, SUBUNIT D-RELATED"/>
    <property type="match status" value="1"/>
</dbReference>
<feature type="region of interest" description="Disordered" evidence="1">
    <location>
        <begin position="1"/>
        <end position="70"/>
    </location>
</feature>
<name>K6PQ28_9FIRM</name>
<feature type="region of interest" description="Disordered" evidence="1">
    <location>
        <begin position="172"/>
        <end position="235"/>
    </location>
</feature>
<feature type="compositionally biased region" description="Gly residues" evidence="1">
    <location>
        <begin position="201"/>
        <end position="212"/>
    </location>
</feature>
<evidence type="ECO:0000313" key="4">
    <source>
        <dbReference type="EMBL" id="EKP95012.1"/>
    </source>
</evidence>
<feature type="compositionally biased region" description="Low complexity" evidence="1">
    <location>
        <begin position="10"/>
        <end position="29"/>
    </location>
</feature>
<dbReference type="InterPro" id="IPR034904">
    <property type="entry name" value="FSCA_dom_sf"/>
</dbReference>
<feature type="compositionally biased region" description="Low complexity" evidence="1">
    <location>
        <begin position="183"/>
        <end position="195"/>
    </location>
</feature>
<dbReference type="Pfam" id="PF23451">
    <property type="entry name" value="Zn_ribbon_PaaD"/>
    <property type="match status" value="1"/>
</dbReference>
<feature type="compositionally biased region" description="Low complexity" evidence="1">
    <location>
        <begin position="213"/>
        <end position="231"/>
    </location>
</feature>
<organism evidence="4 5">
    <name type="scientific">Thermaerobacter subterraneus DSM 13965</name>
    <dbReference type="NCBI Taxonomy" id="867903"/>
    <lineage>
        <taxon>Bacteria</taxon>
        <taxon>Bacillati</taxon>
        <taxon>Bacillota</taxon>
        <taxon>Clostridia</taxon>
        <taxon>Eubacteriales</taxon>
        <taxon>Clostridiales Family XVII. Incertae Sedis</taxon>
        <taxon>Thermaerobacter</taxon>
    </lineage>
</organism>
<feature type="domain" description="PaaD zinc beta ribbon" evidence="3">
    <location>
        <begin position="250"/>
        <end position="293"/>
    </location>
</feature>
<dbReference type="AlphaFoldDB" id="K6PQ28"/>
<evidence type="ECO:0000313" key="5">
    <source>
        <dbReference type="Proteomes" id="UP000005710"/>
    </source>
</evidence>
<feature type="compositionally biased region" description="Gly residues" evidence="1">
    <location>
        <begin position="38"/>
        <end position="58"/>
    </location>
</feature>
<reference evidence="4" key="2">
    <citation type="submission" date="2012-10" db="EMBL/GenBank/DDBJ databases">
        <title>Improved high-quality draft of Thermaerobacter subterraneus C21, DSM 13965.</title>
        <authorList>
            <consortium name="DOE Joint Genome Institute"/>
            <person name="Eisen J."/>
            <person name="Huntemann M."/>
            <person name="Wei C.-L."/>
            <person name="Han J."/>
            <person name="Detter J.C."/>
            <person name="Han C."/>
            <person name="Tapia R."/>
            <person name="Chen A."/>
            <person name="Kyrpides N."/>
            <person name="Mavromatis K."/>
            <person name="Markowitz V."/>
            <person name="Szeto E."/>
            <person name="Ivanova N."/>
            <person name="Mikhailova N."/>
            <person name="Ovchinnikova G."/>
            <person name="Pagani I."/>
            <person name="Pati A."/>
            <person name="Goodwin L."/>
            <person name="Nordberg H.P."/>
            <person name="Cantor M.N."/>
            <person name="Hua S.X."/>
            <person name="Woyke T."/>
            <person name="Eisen J."/>
            <person name="Klenk H.-P."/>
        </authorList>
    </citation>
    <scope>NUCLEOTIDE SEQUENCE [LARGE SCALE GENOMIC DNA]</scope>
    <source>
        <strain evidence="4">DSM 13965</strain>
    </source>
</reference>
<dbReference type="InterPro" id="IPR052339">
    <property type="entry name" value="Fe-S_Maturation_MIP18"/>
</dbReference>
<dbReference type="STRING" id="867903.ThesuDRAFT_00736"/>
<dbReference type="Proteomes" id="UP000005710">
    <property type="component" value="Unassembled WGS sequence"/>
</dbReference>
<protein>
    <submittedName>
        <fullName evidence="4">Metal-sulfur cluster biosynthetic enzyme</fullName>
    </submittedName>
</protein>
<dbReference type="InterPro" id="IPR056572">
    <property type="entry name" value="Zn_ribbon_PaaD"/>
</dbReference>
<dbReference type="SUPFAM" id="SSF117916">
    <property type="entry name" value="Fe-S cluster assembly (FSCA) domain-like"/>
    <property type="match status" value="1"/>
</dbReference>
<keyword evidence="5" id="KW-1185">Reference proteome</keyword>
<evidence type="ECO:0000259" key="3">
    <source>
        <dbReference type="Pfam" id="PF23451"/>
    </source>
</evidence>
<evidence type="ECO:0000259" key="2">
    <source>
        <dbReference type="Pfam" id="PF01883"/>
    </source>
</evidence>